<feature type="compositionally biased region" description="Polar residues" evidence="1">
    <location>
        <begin position="337"/>
        <end position="354"/>
    </location>
</feature>
<dbReference type="EMBL" id="JARBDR010000917">
    <property type="protein sequence ID" value="KAJ8302999.1"/>
    <property type="molecule type" value="Genomic_DNA"/>
</dbReference>
<evidence type="ECO:0000313" key="2">
    <source>
        <dbReference type="EMBL" id="KAJ8302999.1"/>
    </source>
</evidence>
<dbReference type="Proteomes" id="UP001217089">
    <property type="component" value="Unassembled WGS sequence"/>
</dbReference>
<feature type="region of interest" description="Disordered" evidence="1">
    <location>
        <begin position="334"/>
        <end position="354"/>
    </location>
</feature>
<comment type="caution">
    <text evidence="2">The sequence shown here is derived from an EMBL/GenBank/DDBJ whole genome shotgun (WGS) entry which is preliminary data.</text>
</comment>
<organism evidence="2 3">
    <name type="scientific">Tegillarca granosa</name>
    <name type="common">Malaysian cockle</name>
    <name type="synonym">Anadara granosa</name>
    <dbReference type="NCBI Taxonomy" id="220873"/>
    <lineage>
        <taxon>Eukaryota</taxon>
        <taxon>Metazoa</taxon>
        <taxon>Spiralia</taxon>
        <taxon>Lophotrochozoa</taxon>
        <taxon>Mollusca</taxon>
        <taxon>Bivalvia</taxon>
        <taxon>Autobranchia</taxon>
        <taxon>Pteriomorphia</taxon>
        <taxon>Arcoida</taxon>
        <taxon>Arcoidea</taxon>
        <taxon>Arcidae</taxon>
        <taxon>Tegillarca</taxon>
    </lineage>
</organism>
<feature type="region of interest" description="Disordered" evidence="1">
    <location>
        <begin position="1"/>
        <end position="30"/>
    </location>
</feature>
<feature type="compositionally biased region" description="Polar residues" evidence="1">
    <location>
        <begin position="87"/>
        <end position="97"/>
    </location>
</feature>
<feature type="compositionally biased region" description="Basic and acidic residues" evidence="1">
    <location>
        <begin position="110"/>
        <end position="120"/>
    </location>
</feature>
<evidence type="ECO:0000313" key="3">
    <source>
        <dbReference type="Proteomes" id="UP001217089"/>
    </source>
</evidence>
<feature type="region of interest" description="Disordered" evidence="1">
    <location>
        <begin position="87"/>
        <end position="189"/>
    </location>
</feature>
<evidence type="ECO:0000256" key="1">
    <source>
        <dbReference type="SAM" id="MobiDB-lite"/>
    </source>
</evidence>
<gene>
    <name evidence="2" type="ORF">KUTeg_019395</name>
</gene>
<feature type="compositionally biased region" description="Low complexity" evidence="1">
    <location>
        <begin position="524"/>
        <end position="536"/>
    </location>
</feature>
<proteinExistence type="predicted"/>
<feature type="compositionally biased region" description="Polar residues" evidence="1">
    <location>
        <begin position="14"/>
        <end position="29"/>
    </location>
</feature>
<reference evidence="2 3" key="1">
    <citation type="submission" date="2022-12" db="EMBL/GenBank/DDBJ databases">
        <title>Chromosome-level genome of Tegillarca granosa.</title>
        <authorList>
            <person name="Kim J."/>
        </authorList>
    </citation>
    <scope>NUCLEOTIDE SEQUENCE [LARGE SCALE GENOMIC DNA]</scope>
    <source>
        <strain evidence="2">Teg-2019</strain>
        <tissue evidence="2">Adductor muscle</tissue>
    </source>
</reference>
<protein>
    <submittedName>
        <fullName evidence="2">Uncharacterized protein</fullName>
    </submittedName>
</protein>
<keyword evidence="3" id="KW-1185">Reference proteome</keyword>
<accession>A0ABQ9EEH9</accession>
<feature type="compositionally biased region" description="Basic and acidic residues" evidence="1">
    <location>
        <begin position="160"/>
        <end position="170"/>
    </location>
</feature>
<sequence>MESDVNSKKKKKFQNASTNYDRQAESSSLELDKAKTKVLHQSNPLVNNINGLTKTNGITGLSVHTSDVRNGKQSEKLTCYNVKQGEIKSSGSSTEISQDVVGHVNGETRNSGKEDVKELRASPTENGYKDGSSDSEDEVSDGKSKEKEHISKCISNASHSESENISEKKNGQPMAMQSNSLKMQAARPKTISWSRMVKHRRDKKNNFNRCKNKSRNSSSSKLGYIYPELCTSSDDDFEDVNFLVPGRRNSSERNKSCQTSANVIGYCEENGIGKRHIENDADSNQNILIGLTSNAVDTNCQNFESDGNGSMPTFNNVDIMNSSLLSAPLALPEDSDGYSTNSSDSNTQLPVTSCPNTTTTAKVKTSTTTSRTLITQTSQFIYTERTTIDSICFEEHKNIEQAMRPKHLRPNSSVDSLEEIGDYIETDFPNKDSRLLFQCSSRSSSSTDEDEGYGVNEVFPNTGLEQEGERFPRPPVSTNFTLTCTHNMDTNQLGSDVSGNNSNFFGCNNVNLTFPPHQSKRSSRLGSSTGRSESGSELGGMLGGSDSSAVYSPETDYMEFLDMDQPYSIGEGQKSLSLDLIDPCLSTHNDDTNDNNSNSVNLDYLDDNGSCVINFGTNDLQGAEGGLTNDLNFDCKSDDFDPDTYNNMESYDPHLADFGNENFHYHDTCKHEKVPKANFKNSESNRKEKIFFKCAMDGNQSSSSGSSDDEENLLHGLPREVMFNSDRPPQNGDDADCMVLEDLEHLTHALQNAVIMQLPSKLEESSG</sequence>
<name>A0ABQ9EEH9_TEGGR</name>
<feature type="compositionally biased region" description="Basic and acidic residues" evidence="1">
    <location>
        <begin position="140"/>
        <end position="151"/>
    </location>
</feature>
<feature type="region of interest" description="Disordered" evidence="1">
    <location>
        <begin position="516"/>
        <end position="550"/>
    </location>
</feature>